<feature type="domain" description="ATP synthase alpha subunit C-terminal" evidence="14">
    <location>
        <begin position="279"/>
        <end position="390"/>
    </location>
</feature>
<evidence type="ECO:0000313" key="15">
    <source>
        <dbReference type="EMBL" id="KRH07855.1"/>
    </source>
</evidence>
<comment type="similarity">
    <text evidence="2">Belongs to the ATPase alpha/beta chains family.</text>
</comment>
<evidence type="ECO:0000259" key="13">
    <source>
        <dbReference type="Pfam" id="PF00006"/>
    </source>
</evidence>
<comment type="subcellular location">
    <subcellularLocation>
        <location evidence="1">Mitochondrion inner membrane</location>
    </subcellularLocation>
</comment>
<dbReference type="InterPro" id="IPR036121">
    <property type="entry name" value="ATPase_F1/V1/A1_a/bsu_N_sf"/>
</dbReference>
<dbReference type="SUPFAM" id="SSF50615">
    <property type="entry name" value="N-terminal domain of alpha and beta subunits of F1 ATP synthase"/>
    <property type="match status" value="1"/>
</dbReference>
<evidence type="ECO:0000256" key="4">
    <source>
        <dbReference type="ARBA" id="ARBA00016087"/>
    </source>
</evidence>
<dbReference type="FunFam" id="3.40.50.300:FF:002432">
    <property type="entry name" value="ATP synthase subunit alpha, mitochondrial"/>
    <property type="match status" value="1"/>
</dbReference>
<reference evidence="15" key="3">
    <citation type="submission" date="2018-07" db="EMBL/GenBank/DDBJ databases">
        <title>WGS assembly of Glycine max.</title>
        <authorList>
            <person name="Schmutz J."/>
            <person name="Cannon S."/>
            <person name="Schlueter J."/>
            <person name="Ma J."/>
            <person name="Mitros T."/>
            <person name="Nelson W."/>
            <person name="Hyten D."/>
            <person name="Song Q."/>
            <person name="Thelen J."/>
            <person name="Cheng J."/>
            <person name="Xu D."/>
            <person name="Hellsten U."/>
            <person name="May G."/>
            <person name="Yu Y."/>
            <person name="Sakurai T."/>
            <person name="Umezawa T."/>
            <person name="Bhattacharyya M."/>
            <person name="Sandhu D."/>
            <person name="Valliyodan B."/>
            <person name="Lindquist E."/>
            <person name="Peto M."/>
            <person name="Grant D."/>
            <person name="Shu S."/>
            <person name="Goodstein D."/>
            <person name="Barry K."/>
            <person name="Futrell-Griggs M."/>
            <person name="Abernathy B."/>
            <person name="Du J."/>
            <person name="Tian Z."/>
            <person name="Zhu L."/>
            <person name="Gill N."/>
            <person name="Joshi T."/>
            <person name="Libault M."/>
            <person name="Sethuraman A."/>
            <person name="Zhang X."/>
            <person name="Shinozaki K."/>
            <person name="Nguyen H."/>
            <person name="Wing R."/>
            <person name="Cregan P."/>
            <person name="Specht J."/>
            <person name="Grimwood J."/>
            <person name="Rokhsar D."/>
            <person name="Stacey G."/>
            <person name="Shoemaker R."/>
            <person name="Jackson S."/>
        </authorList>
    </citation>
    <scope>NUCLEOTIDE SEQUENCE</scope>
    <source>
        <tissue evidence="15">Callus</tissue>
    </source>
</reference>
<dbReference type="PANTHER" id="PTHR48082:SF2">
    <property type="entry name" value="ATP SYNTHASE SUBUNIT ALPHA, MITOCHONDRIAL"/>
    <property type="match status" value="1"/>
</dbReference>
<keyword evidence="17" id="KW-1185">Reference proteome</keyword>
<organism evidence="15">
    <name type="scientific">Glycine max</name>
    <name type="common">Soybean</name>
    <name type="synonym">Glycine hispida</name>
    <dbReference type="NCBI Taxonomy" id="3847"/>
    <lineage>
        <taxon>Eukaryota</taxon>
        <taxon>Viridiplantae</taxon>
        <taxon>Streptophyta</taxon>
        <taxon>Embryophyta</taxon>
        <taxon>Tracheophyta</taxon>
        <taxon>Spermatophyta</taxon>
        <taxon>Magnoliopsida</taxon>
        <taxon>eudicotyledons</taxon>
        <taxon>Gunneridae</taxon>
        <taxon>Pentapetalae</taxon>
        <taxon>rosids</taxon>
        <taxon>fabids</taxon>
        <taxon>Fabales</taxon>
        <taxon>Fabaceae</taxon>
        <taxon>Papilionoideae</taxon>
        <taxon>50 kb inversion clade</taxon>
        <taxon>NPAAA clade</taxon>
        <taxon>indigoferoid/millettioid clade</taxon>
        <taxon>Phaseoleae</taxon>
        <taxon>Glycine</taxon>
        <taxon>Glycine subgen. Soja</taxon>
    </lineage>
</organism>
<dbReference type="Gene3D" id="3.40.50.300">
    <property type="entry name" value="P-loop containing nucleotide triphosphate hydrolases"/>
    <property type="match status" value="1"/>
</dbReference>
<dbReference type="STRING" id="3847.A0A0R0FZZ9"/>
<sequence length="404" mass="45115">MVTIRAYEISKIICERIEQYNTKVKIANTGIALQVDDSIACIYGLDEVMVGELVEFEEEGSSVKATRRIAHIPVSEAYLGLVINALAKPIDGRGEISASESQLIESPAPGIISRRSIYEPLQTGLNLIDSMIPIGRGQRELIIGDRQTAIGQKASFVAQVTGVALVEYFMYHERHTLIIYDDLSKQAQAYRQMSLLLRRPPGHEAYPRDFFIYIHLGEGSMTTLPIVETQSGDVSAYTPTNVISITDGQIFLYADLFNARIRPAINVGISVSRVGSVAQIKAMKKVAGKLKLELAQFAELEAFAQSASDLDKDTQNQLAKAPLTMEEQIITIYTKTNGYLDLLENRQVRKFLVELRAYLKKNKPQFKEIISSTKMFPREAEVLLKEAIQEQMGLFLLQEHVGKN</sequence>
<name>A0A0R0FZZ9_SOYBN</name>
<dbReference type="GO" id="GO:0015986">
    <property type="term" value="P:proton motive force-driven ATP synthesis"/>
    <property type="evidence" value="ECO:0000318"/>
    <property type="project" value="GO_Central"/>
</dbReference>
<evidence type="ECO:0000313" key="17">
    <source>
        <dbReference type="Proteomes" id="UP000008827"/>
    </source>
</evidence>
<dbReference type="CDD" id="cd18113">
    <property type="entry name" value="ATP-synt_F1_alpha_C"/>
    <property type="match status" value="1"/>
</dbReference>
<dbReference type="InterPro" id="IPR000793">
    <property type="entry name" value="ATP_synth_asu_C"/>
</dbReference>
<evidence type="ECO:0000256" key="8">
    <source>
        <dbReference type="ARBA" id="ARBA00022840"/>
    </source>
</evidence>
<evidence type="ECO:0000256" key="10">
    <source>
        <dbReference type="ARBA" id="ARBA00023136"/>
    </source>
</evidence>
<evidence type="ECO:0000256" key="9">
    <source>
        <dbReference type="ARBA" id="ARBA00023065"/>
    </source>
</evidence>
<keyword evidence="11" id="KW-0139">CF(1)</keyword>
<evidence type="ECO:0000259" key="14">
    <source>
        <dbReference type="Pfam" id="PF00306"/>
    </source>
</evidence>
<evidence type="ECO:0000256" key="6">
    <source>
        <dbReference type="ARBA" id="ARBA00022741"/>
    </source>
</evidence>
<dbReference type="EnsemblPlants" id="KRH07855">
    <property type="protein sequence ID" value="KRH07855"/>
    <property type="gene ID" value="GLYMA_16G115300"/>
</dbReference>
<dbReference type="Pfam" id="PF00306">
    <property type="entry name" value="ATP-synt_ab_C"/>
    <property type="match status" value="1"/>
</dbReference>
<dbReference type="PANTHER" id="PTHR48082">
    <property type="entry name" value="ATP SYNTHASE SUBUNIT ALPHA, MITOCHONDRIAL"/>
    <property type="match status" value="1"/>
</dbReference>
<dbReference type="GO" id="GO:0005524">
    <property type="term" value="F:ATP binding"/>
    <property type="evidence" value="ECO:0000318"/>
    <property type="project" value="GO_Central"/>
</dbReference>
<dbReference type="Gramene" id="KRH07855">
    <property type="protein sequence ID" value="KRH07855"/>
    <property type="gene ID" value="GLYMA_16G115300"/>
</dbReference>
<feature type="domain" description="ATPase F1/V1/A1 complex alpha/beta subunit nucleotide-binding" evidence="13">
    <location>
        <begin position="156"/>
        <end position="272"/>
    </location>
</feature>
<comment type="subunit">
    <text evidence="3">F-type ATPases have 2 components, CF(1) - the catalytic core - and CF(0) - the membrane proton channel. CF(1) has five subunits: alpha(3), beta(3), gamma(1), delta(1), epsilon(1). CF(0) has three main subunits: a, b and c.</text>
</comment>
<dbReference type="InterPro" id="IPR027417">
    <property type="entry name" value="P-loop_NTPase"/>
</dbReference>
<keyword evidence="12" id="KW-0066">ATP synthesis</keyword>
<proteinExistence type="inferred from homology"/>
<dbReference type="InterPro" id="IPR038376">
    <property type="entry name" value="ATP_synth_asu_C_sf"/>
</dbReference>
<dbReference type="GO" id="GO:0045259">
    <property type="term" value="C:proton-transporting ATP synthase complex"/>
    <property type="evidence" value="ECO:0007669"/>
    <property type="project" value="UniProtKB-KW"/>
</dbReference>
<evidence type="ECO:0000256" key="3">
    <source>
        <dbReference type="ARBA" id="ARBA00011648"/>
    </source>
</evidence>
<evidence type="ECO:0000313" key="16">
    <source>
        <dbReference type="EnsemblPlants" id="KRH07855"/>
    </source>
</evidence>
<dbReference type="GO" id="GO:0005743">
    <property type="term" value="C:mitochondrial inner membrane"/>
    <property type="evidence" value="ECO:0007669"/>
    <property type="project" value="UniProtKB-SubCell"/>
</dbReference>
<dbReference type="SUPFAM" id="SSF52540">
    <property type="entry name" value="P-loop containing nucleoside triphosphate hydrolases"/>
    <property type="match status" value="1"/>
</dbReference>
<keyword evidence="7" id="KW-0375">Hydrogen ion transport</keyword>
<keyword evidence="5" id="KW-0813">Transport</keyword>
<keyword evidence="6" id="KW-0547">Nucleotide-binding</keyword>
<dbReference type="Gene3D" id="1.20.150.20">
    <property type="entry name" value="ATP synthase alpha/beta chain, C-terminal domain"/>
    <property type="match status" value="1"/>
</dbReference>
<dbReference type="Gene3D" id="3.40.50.12240">
    <property type="match status" value="1"/>
</dbReference>
<dbReference type="PROSITE" id="PS00152">
    <property type="entry name" value="ATPASE_ALPHA_BETA"/>
    <property type="match status" value="1"/>
</dbReference>
<dbReference type="SUPFAM" id="SSF47917">
    <property type="entry name" value="C-terminal domain of alpha and beta subunits of F1 ATP synthase"/>
    <property type="match status" value="1"/>
</dbReference>
<evidence type="ECO:0000256" key="12">
    <source>
        <dbReference type="ARBA" id="ARBA00023310"/>
    </source>
</evidence>
<accession>A0A0R0FZZ9</accession>
<dbReference type="SMR" id="A0A0R0FZZ9"/>
<protein>
    <recommendedName>
        <fullName evidence="4">ATP synthase subunit alpha, mitochondrial</fullName>
    </recommendedName>
</protein>
<dbReference type="InterPro" id="IPR020003">
    <property type="entry name" value="ATPase_a/bsu_AS"/>
</dbReference>
<dbReference type="AlphaFoldDB" id="A0A0R0FZZ9"/>
<dbReference type="GO" id="GO:0046933">
    <property type="term" value="F:proton-transporting ATP synthase activity, rotational mechanism"/>
    <property type="evidence" value="ECO:0007669"/>
    <property type="project" value="InterPro"/>
</dbReference>
<dbReference type="InterPro" id="IPR000194">
    <property type="entry name" value="ATPase_F1/V1/A1_a/bsu_nucl-bd"/>
</dbReference>
<dbReference type="Proteomes" id="UP000008827">
    <property type="component" value="Chromosome 16"/>
</dbReference>
<dbReference type="InterPro" id="IPR005294">
    <property type="entry name" value="ATP_synth_F1_asu"/>
</dbReference>
<dbReference type="OrthoDB" id="1926690at2759"/>
<reference evidence="16" key="2">
    <citation type="submission" date="2018-02" db="UniProtKB">
        <authorList>
            <consortium name="EnsemblPlants"/>
        </authorList>
    </citation>
    <scope>IDENTIFICATION</scope>
    <source>
        <strain evidence="16">Williams 82</strain>
    </source>
</reference>
<dbReference type="EMBL" id="CM000849">
    <property type="protein sequence ID" value="KRH07855.1"/>
    <property type="molecule type" value="Genomic_DNA"/>
</dbReference>
<reference evidence="15 16" key="1">
    <citation type="journal article" date="2010" name="Nature">
        <title>Genome sequence of the palaeopolyploid soybean.</title>
        <authorList>
            <person name="Schmutz J."/>
            <person name="Cannon S.B."/>
            <person name="Schlueter J."/>
            <person name="Ma J."/>
            <person name="Mitros T."/>
            <person name="Nelson W."/>
            <person name="Hyten D.L."/>
            <person name="Song Q."/>
            <person name="Thelen J.J."/>
            <person name="Cheng J."/>
            <person name="Xu D."/>
            <person name="Hellsten U."/>
            <person name="May G.D."/>
            <person name="Yu Y."/>
            <person name="Sakurai T."/>
            <person name="Umezawa T."/>
            <person name="Bhattacharyya M.K."/>
            <person name="Sandhu D."/>
            <person name="Valliyodan B."/>
            <person name="Lindquist E."/>
            <person name="Peto M."/>
            <person name="Grant D."/>
            <person name="Shu S."/>
            <person name="Goodstein D."/>
            <person name="Barry K."/>
            <person name="Futrell-Griggs M."/>
            <person name="Abernathy B."/>
            <person name="Du J."/>
            <person name="Tian Z."/>
            <person name="Zhu L."/>
            <person name="Gill N."/>
            <person name="Joshi T."/>
            <person name="Libault M."/>
            <person name="Sethuraman A."/>
            <person name="Zhang X.-C."/>
            <person name="Shinozaki K."/>
            <person name="Nguyen H.T."/>
            <person name="Wing R.A."/>
            <person name="Cregan P."/>
            <person name="Specht J."/>
            <person name="Grimwood J."/>
            <person name="Rokhsar D."/>
            <person name="Stacey G."/>
            <person name="Shoemaker R.C."/>
            <person name="Jackson S.A."/>
        </authorList>
    </citation>
    <scope>NUCLEOTIDE SEQUENCE [LARGE SCALE GENOMIC DNA]</scope>
    <source>
        <strain evidence="16">cv. Williams 82</strain>
        <tissue evidence="15">Callus</tissue>
    </source>
</reference>
<dbReference type="OMA" id="DSIACIY"/>
<evidence type="ECO:0000256" key="5">
    <source>
        <dbReference type="ARBA" id="ARBA00022448"/>
    </source>
</evidence>
<dbReference type="GO" id="GO:0043531">
    <property type="term" value="F:ADP binding"/>
    <property type="evidence" value="ECO:0000318"/>
    <property type="project" value="GO_Central"/>
</dbReference>
<evidence type="ECO:0000256" key="11">
    <source>
        <dbReference type="ARBA" id="ARBA00023196"/>
    </source>
</evidence>
<dbReference type="Pfam" id="PF00006">
    <property type="entry name" value="ATP-synt_ab"/>
    <property type="match status" value="1"/>
</dbReference>
<dbReference type="InParanoid" id="A0A0R0FZZ9"/>
<keyword evidence="9" id="KW-0406">Ion transport</keyword>
<keyword evidence="10" id="KW-0472">Membrane</keyword>
<gene>
    <name evidence="15" type="ORF">GLYMA_16G115300</name>
</gene>
<evidence type="ECO:0000256" key="1">
    <source>
        <dbReference type="ARBA" id="ARBA00004273"/>
    </source>
</evidence>
<evidence type="ECO:0000256" key="7">
    <source>
        <dbReference type="ARBA" id="ARBA00022781"/>
    </source>
</evidence>
<keyword evidence="8" id="KW-0067">ATP-binding</keyword>
<evidence type="ECO:0000256" key="2">
    <source>
        <dbReference type="ARBA" id="ARBA00008936"/>
    </source>
</evidence>